<gene>
    <name evidence="2" type="ORF">Fmac_021306</name>
</gene>
<dbReference type="InterPro" id="IPR005474">
    <property type="entry name" value="Transketolase_N"/>
</dbReference>
<proteinExistence type="predicted"/>
<evidence type="ECO:0000313" key="3">
    <source>
        <dbReference type="Proteomes" id="UP001603857"/>
    </source>
</evidence>
<dbReference type="InterPro" id="IPR033247">
    <property type="entry name" value="Transketolase_fam"/>
</dbReference>
<evidence type="ECO:0000313" key="2">
    <source>
        <dbReference type="EMBL" id="KAL2327879.1"/>
    </source>
</evidence>
<dbReference type="Proteomes" id="UP001603857">
    <property type="component" value="Unassembled WGS sequence"/>
</dbReference>
<evidence type="ECO:0000259" key="1">
    <source>
        <dbReference type="Pfam" id="PF00456"/>
    </source>
</evidence>
<comment type="caution">
    <text evidence="2">The sequence shown here is derived from an EMBL/GenBank/DDBJ whole genome shotgun (WGS) entry which is preliminary data.</text>
</comment>
<dbReference type="SUPFAM" id="SSF52518">
    <property type="entry name" value="Thiamin diphosphate-binding fold (THDP-binding)"/>
    <property type="match status" value="1"/>
</dbReference>
<dbReference type="InterPro" id="IPR029061">
    <property type="entry name" value="THDP-binding"/>
</dbReference>
<dbReference type="PANTHER" id="PTHR43522:SF2">
    <property type="entry name" value="TRANSKETOLASE 1-RELATED"/>
    <property type="match status" value="1"/>
</dbReference>
<protein>
    <recommendedName>
        <fullName evidence="1">Transketolase N-terminal domain-containing protein</fullName>
    </recommendedName>
</protein>
<dbReference type="EMBL" id="JBGMDY010000007">
    <property type="protein sequence ID" value="KAL2327879.1"/>
    <property type="molecule type" value="Genomic_DNA"/>
</dbReference>
<dbReference type="AlphaFoldDB" id="A0ABD1LWM2"/>
<organism evidence="2 3">
    <name type="scientific">Flemingia macrophylla</name>
    <dbReference type="NCBI Taxonomy" id="520843"/>
    <lineage>
        <taxon>Eukaryota</taxon>
        <taxon>Viridiplantae</taxon>
        <taxon>Streptophyta</taxon>
        <taxon>Embryophyta</taxon>
        <taxon>Tracheophyta</taxon>
        <taxon>Spermatophyta</taxon>
        <taxon>Magnoliopsida</taxon>
        <taxon>eudicotyledons</taxon>
        <taxon>Gunneridae</taxon>
        <taxon>Pentapetalae</taxon>
        <taxon>rosids</taxon>
        <taxon>fabids</taxon>
        <taxon>Fabales</taxon>
        <taxon>Fabaceae</taxon>
        <taxon>Papilionoideae</taxon>
        <taxon>50 kb inversion clade</taxon>
        <taxon>NPAAA clade</taxon>
        <taxon>indigoferoid/millettioid clade</taxon>
        <taxon>Phaseoleae</taxon>
        <taxon>Flemingia</taxon>
    </lineage>
</organism>
<keyword evidence="3" id="KW-1185">Reference proteome</keyword>
<feature type="domain" description="Transketolase N-terminal" evidence="1">
    <location>
        <begin position="3"/>
        <end position="79"/>
    </location>
</feature>
<dbReference type="Pfam" id="PF00456">
    <property type="entry name" value="Transketolase_N"/>
    <property type="match status" value="1"/>
</dbReference>
<reference evidence="2 3" key="1">
    <citation type="submission" date="2024-08" db="EMBL/GenBank/DDBJ databases">
        <title>Insights into the chromosomal genome structure of Flemingia macrophylla.</title>
        <authorList>
            <person name="Ding Y."/>
            <person name="Zhao Y."/>
            <person name="Bi W."/>
            <person name="Wu M."/>
            <person name="Zhao G."/>
            <person name="Gong Y."/>
            <person name="Li W."/>
            <person name="Zhang P."/>
        </authorList>
    </citation>
    <scope>NUCLEOTIDE SEQUENCE [LARGE SCALE GENOMIC DNA]</scope>
    <source>
        <strain evidence="2">DYQJB</strain>
        <tissue evidence="2">Leaf</tissue>
    </source>
</reference>
<name>A0ABD1LWM2_9FABA</name>
<dbReference type="Gene3D" id="3.40.50.970">
    <property type="match status" value="1"/>
</dbReference>
<sequence length="90" mass="10059">MVKKSVNMICFLVVDVVDKANFGYLALPMGCTPMGHVLYDEAMRYNPKNPLWFNRNLFVLSVGHGCMLQYALLRLAGFDNIKVMGVCGVV</sequence>
<accession>A0ABD1LWM2</accession>
<dbReference type="PANTHER" id="PTHR43522">
    <property type="entry name" value="TRANSKETOLASE"/>
    <property type="match status" value="1"/>
</dbReference>